<dbReference type="KEGG" id="ppn:Palpr_2737"/>
<dbReference type="Pfam" id="PF13426">
    <property type="entry name" value="PAS_9"/>
    <property type="match status" value="1"/>
</dbReference>
<dbReference type="InterPro" id="IPR000700">
    <property type="entry name" value="PAS-assoc_C"/>
</dbReference>
<organism evidence="3 4">
    <name type="scientific">Paludibacter propionicigenes (strain DSM 17365 / JCM 13257 / WB4)</name>
    <dbReference type="NCBI Taxonomy" id="694427"/>
    <lineage>
        <taxon>Bacteria</taxon>
        <taxon>Pseudomonadati</taxon>
        <taxon>Bacteroidota</taxon>
        <taxon>Bacteroidia</taxon>
        <taxon>Bacteroidales</taxon>
        <taxon>Paludibacteraceae</taxon>
        <taxon>Paludibacter</taxon>
    </lineage>
</organism>
<reference key="1">
    <citation type="submission" date="2010-11" db="EMBL/GenBank/DDBJ databases">
        <title>The complete genome of Paludibacter propionicigenes DSM 17365.</title>
        <authorList>
            <consortium name="US DOE Joint Genome Institute (JGI-PGF)"/>
            <person name="Lucas S."/>
            <person name="Copeland A."/>
            <person name="Lapidus A."/>
            <person name="Bruce D."/>
            <person name="Goodwin L."/>
            <person name="Pitluck S."/>
            <person name="Kyrpides N."/>
            <person name="Mavromatis K."/>
            <person name="Ivanova N."/>
            <person name="Munk A.C."/>
            <person name="Brettin T."/>
            <person name="Detter J.C."/>
            <person name="Han C."/>
            <person name="Tapia R."/>
            <person name="Land M."/>
            <person name="Hauser L."/>
            <person name="Markowitz V."/>
            <person name="Cheng J.-F."/>
            <person name="Hugenholtz P."/>
            <person name="Woyke T."/>
            <person name="Wu D."/>
            <person name="Gronow S."/>
            <person name="Wellnitz S."/>
            <person name="Brambilla E."/>
            <person name="Klenk H.-P."/>
            <person name="Eisen J.A."/>
        </authorList>
    </citation>
    <scope>NUCLEOTIDE SEQUENCE</scope>
    <source>
        <strain>WB4</strain>
    </source>
</reference>
<dbReference type="InterPro" id="IPR052155">
    <property type="entry name" value="Biofilm_reg_signaling"/>
</dbReference>
<proteinExistence type="predicted"/>
<dbReference type="CDD" id="cd00130">
    <property type="entry name" value="PAS"/>
    <property type="match status" value="1"/>
</dbReference>
<dbReference type="RefSeq" id="WP_013446236.1">
    <property type="nucleotide sequence ID" value="NC_014734.1"/>
</dbReference>
<dbReference type="PANTHER" id="PTHR44757">
    <property type="entry name" value="DIGUANYLATE CYCLASE DGCP"/>
    <property type="match status" value="1"/>
</dbReference>
<name>E4T823_PALPW</name>
<dbReference type="Proteomes" id="UP000008718">
    <property type="component" value="Chromosome"/>
</dbReference>
<evidence type="ECO:0000259" key="2">
    <source>
        <dbReference type="PROSITE" id="PS50113"/>
    </source>
</evidence>
<keyword evidence="4" id="KW-1185">Reference proteome</keyword>
<dbReference type="Gene3D" id="3.30.450.20">
    <property type="entry name" value="PAS domain"/>
    <property type="match status" value="1"/>
</dbReference>
<evidence type="ECO:0000313" key="4">
    <source>
        <dbReference type="Proteomes" id="UP000008718"/>
    </source>
</evidence>
<dbReference type="InterPro" id="IPR035965">
    <property type="entry name" value="PAS-like_dom_sf"/>
</dbReference>
<dbReference type="InterPro" id="IPR000014">
    <property type="entry name" value="PAS"/>
</dbReference>
<dbReference type="AlphaFoldDB" id="E4T823"/>
<sequence length="172" mass="19603">MDNTNNRKTGSGKLKQQILSLFKTTAFVRNSNLELVKNKSTESDKDNLALEIKELKKLRLVFEQTPGAIFILDTNFCFEYVNPGYEKLSGFSKAELIGKSVTEIFSQTDYTEPREEIVKSMIAGEKWEGEMQTYKKDGSTYWATTVSSPFKDDNGNLEGYIIIQQDVSDRKK</sequence>
<dbReference type="PROSITE" id="PS50112">
    <property type="entry name" value="PAS"/>
    <property type="match status" value="1"/>
</dbReference>
<evidence type="ECO:0000259" key="1">
    <source>
        <dbReference type="PROSITE" id="PS50112"/>
    </source>
</evidence>
<feature type="domain" description="PAS" evidence="1">
    <location>
        <begin position="54"/>
        <end position="125"/>
    </location>
</feature>
<dbReference type="EMBL" id="CP002345">
    <property type="protein sequence ID" value="ADQ80867.1"/>
    <property type="molecule type" value="Genomic_DNA"/>
</dbReference>
<dbReference type="SMART" id="SM00086">
    <property type="entry name" value="PAC"/>
    <property type="match status" value="1"/>
</dbReference>
<dbReference type="PANTHER" id="PTHR44757:SF2">
    <property type="entry name" value="BIOFILM ARCHITECTURE MAINTENANCE PROTEIN MBAA"/>
    <property type="match status" value="1"/>
</dbReference>
<dbReference type="SMART" id="SM00091">
    <property type="entry name" value="PAS"/>
    <property type="match status" value="1"/>
</dbReference>
<dbReference type="OrthoDB" id="5760647at2"/>
<dbReference type="InterPro" id="IPR001610">
    <property type="entry name" value="PAC"/>
</dbReference>
<dbReference type="PROSITE" id="PS50113">
    <property type="entry name" value="PAC"/>
    <property type="match status" value="1"/>
</dbReference>
<dbReference type="NCBIfam" id="TIGR00229">
    <property type="entry name" value="sensory_box"/>
    <property type="match status" value="1"/>
</dbReference>
<gene>
    <name evidence="3" type="ordered locus">Palpr_2737</name>
</gene>
<accession>E4T823</accession>
<reference evidence="3 4" key="2">
    <citation type="journal article" date="2011" name="Stand. Genomic Sci.">
        <title>Complete genome sequence of Paludibacter propionicigenes type strain (WB4).</title>
        <authorList>
            <person name="Gronow S."/>
            <person name="Munk C."/>
            <person name="Lapidus A."/>
            <person name="Nolan M."/>
            <person name="Lucas S."/>
            <person name="Hammon N."/>
            <person name="Deshpande S."/>
            <person name="Cheng J.F."/>
            <person name="Tapia R."/>
            <person name="Han C."/>
            <person name="Goodwin L."/>
            <person name="Pitluck S."/>
            <person name="Liolios K."/>
            <person name="Ivanova N."/>
            <person name="Mavromatis K."/>
            <person name="Mikhailova N."/>
            <person name="Pati A."/>
            <person name="Chen A."/>
            <person name="Palaniappan K."/>
            <person name="Land M."/>
            <person name="Hauser L."/>
            <person name="Chang Y.J."/>
            <person name="Jeffries C.D."/>
            <person name="Brambilla E."/>
            <person name="Rohde M."/>
            <person name="Goker M."/>
            <person name="Detter J.C."/>
            <person name="Woyke T."/>
            <person name="Bristow J."/>
            <person name="Eisen J.A."/>
            <person name="Markowitz V."/>
            <person name="Hugenholtz P."/>
            <person name="Kyrpides N.C."/>
            <person name="Klenk H.P."/>
        </authorList>
    </citation>
    <scope>NUCLEOTIDE SEQUENCE [LARGE SCALE GENOMIC DNA]</scope>
    <source>
        <strain evidence="4">DSM 17365 / JCM 13257 / WB4</strain>
    </source>
</reference>
<evidence type="ECO:0000313" key="3">
    <source>
        <dbReference type="EMBL" id="ADQ80867.1"/>
    </source>
</evidence>
<feature type="domain" description="PAC" evidence="2">
    <location>
        <begin position="127"/>
        <end position="172"/>
    </location>
</feature>
<dbReference type="SUPFAM" id="SSF55785">
    <property type="entry name" value="PYP-like sensor domain (PAS domain)"/>
    <property type="match status" value="1"/>
</dbReference>
<dbReference type="STRING" id="694427.Palpr_2737"/>
<protein>
    <submittedName>
        <fullName evidence="3">Putative PAS/PAC sensor protein</fullName>
    </submittedName>
</protein>
<dbReference type="HOGENOM" id="CLU_1553779_0_0_10"/>
<dbReference type="eggNOG" id="COG3829">
    <property type="taxonomic scope" value="Bacteria"/>
</dbReference>